<name>A0AAV7Q0F5_PLEWA</name>
<gene>
    <name evidence="3" type="ORF">NDU88_010540</name>
</gene>
<evidence type="ECO:0008006" key="5">
    <source>
        <dbReference type="Google" id="ProtNLM"/>
    </source>
</evidence>
<dbReference type="EMBL" id="JANPWB010000011">
    <property type="protein sequence ID" value="KAJ1132213.1"/>
    <property type="molecule type" value="Genomic_DNA"/>
</dbReference>
<protein>
    <recommendedName>
        <fullName evidence="5">Secreted protein</fullName>
    </recommendedName>
</protein>
<evidence type="ECO:0000313" key="4">
    <source>
        <dbReference type="Proteomes" id="UP001066276"/>
    </source>
</evidence>
<comment type="caution">
    <text evidence="3">The sequence shown here is derived from an EMBL/GenBank/DDBJ whole genome shotgun (WGS) entry which is preliminary data.</text>
</comment>
<keyword evidence="2" id="KW-0732">Signal</keyword>
<organism evidence="3 4">
    <name type="scientific">Pleurodeles waltl</name>
    <name type="common">Iberian ribbed newt</name>
    <dbReference type="NCBI Taxonomy" id="8319"/>
    <lineage>
        <taxon>Eukaryota</taxon>
        <taxon>Metazoa</taxon>
        <taxon>Chordata</taxon>
        <taxon>Craniata</taxon>
        <taxon>Vertebrata</taxon>
        <taxon>Euteleostomi</taxon>
        <taxon>Amphibia</taxon>
        <taxon>Batrachia</taxon>
        <taxon>Caudata</taxon>
        <taxon>Salamandroidea</taxon>
        <taxon>Salamandridae</taxon>
        <taxon>Pleurodelinae</taxon>
        <taxon>Pleurodeles</taxon>
    </lineage>
</organism>
<proteinExistence type="predicted"/>
<dbReference type="Proteomes" id="UP001066276">
    <property type="component" value="Chromosome 7"/>
</dbReference>
<evidence type="ECO:0000256" key="1">
    <source>
        <dbReference type="SAM" id="MobiDB-lite"/>
    </source>
</evidence>
<dbReference type="AlphaFoldDB" id="A0AAV7Q0F5"/>
<evidence type="ECO:0000313" key="3">
    <source>
        <dbReference type="EMBL" id="KAJ1132213.1"/>
    </source>
</evidence>
<keyword evidence="4" id="KW-1185">Reference proteome</keyword>
<evidence type="ECO:0000256" key="2">
    <source>
        <dbReference type="SAM" id="SignalP"/>
    </source>
</evidence>
<feature type="chain" id="PRO_5043922255" description="Secreted protein" evidence="2">
    <location>
        <begin position="25"/>
        <end position="112"/>
    </location>
</feature>
<feature type="region of interest" description="Disordered" evidence="1">
    <location>
        <begin position="88"/>
        <end position="112"/>
    </location>
</feature>
<feature type="signal peptide" evidence="2">
    <location>
        <begin position="1"/>
        <end position="24"/>
    </location>
</feature>
<sequence length="112" mass="12309">MLRCCRGLLGLYLVSWLCVAASNAITAITAVLHYPTLDSGHQIPACQPGEGWSRGILVATPLVSYFWRPTGKRNRTGTRSYNQHYKVEDTNEKDMQAGEAVVTSAAPVRSTR</sequence>
<accession>A0AAV7Q0F5</accession>
<reference evidence="3" key="1">
    <citation type="journal article" date="2022" name="bioRxiv">
        <title>Sequencing and chromosome-scale assembly of the giantPleurodeles waltlgenome.</title>
        <authorList>
            <person name="Brown T."/>
            <person name="Elewa A."/>
            <person name="Iarovenko S."/>
            <person name="Subramanian E."/>
            <person name="Araus A.J."/>
            <person name="Petzold A."/>
            <person name="Susuki M."/>
            <person name="Suzuki K.-i.T."/>
            <person name="Hayashi T."/>
            <person name="Toyoda A."/>
            <person name="Oliveira C."/>
            <person name="Osipova E."/>
            <person name="Leigh N.D."/>
            <person name="Simon A."/>
            <person name="Yun M.H."/>
        </authorList>
    </citation>
    <scope>NUCLEOTIDE SEQUENCE</scope>
    <source>
        <strain evidence="3">20211129_DDA</strain>
        <tissue evidence="3">Liver</tissue>
    </source>
</reference>